<evidence type="ECO:0000256" key="2">
    <source>
        <dbReference type="ARBA" id="ARBA00022821"/>
    </source>
</evidence>
<evidence type="ECO:0000256" key="4">
    <source>
        <dbReference type="PROSITE-ProRule" id="PRU00023"/>
    </source>
</evidence>
<dbReference type="Pfam" id="PF12313">
    <property type="entry name" value="NPR1_like_C"/>
    <property type="match status" value="1"/>
</dbReference>
<keyword evidence="10" id="KW-1185">Reference proteome</keyword>
<dbReference type="Proteomes" id="UP001291926">
    <property type="component" value="Unassembled WGS sequence"/>
</dbReference>
<evidence type="ECO:0000313" key="9">
    <source>
        <dbReference type="EMBL" id="KAK4492876.1"/>
    </source>
</evidence>
<keyword evidence="2" id="KW-0611">Plant defense</keyword>
<evidence type="ECO:0000256" key="6">
    <source>
        <dbReference type="SAM" id="MobiDB-lite"/>
    </source>
</evidence>
<dbReference type="SMART" id="SM00225">
    <property type="entry name" value="BTB"/>
    <property type="match status" value="1"/>
</dbReference>
<feature type="domain" description="C2HC NPR-type" evidence="8">
    <location>
        <begin position="247"/>
        <end position="261"/>
    </location>
</feature>
<evidence type="ECO:0000256" key="5">
    <source>
        <dbReference type="PROSITE-ProRule" id="PRU01391"/>
    </source>
</evidence>
<feature type="non-terminal residue" evidence="9">
    <location>
        <position position="696"/>
    </location>
</feature>
<dbReference type="SUPFAM" id="SSF54695">
    <property type="entry name" value="POZ domain"/>
    <property type="match status" value="1"/>
</dbReference>
<comment type="caution">
    <text evidence="9">The sequence shown here is derived from an EMBL/GenBank/DDBJ whole genome shotgun (WGS) entry which is preliminary data.</text>
</comment>
<dbReference type="Pfam" id="PF00651">
    <property type="entry name" value="BTB"/>
    <property type="match status" value="1"/>
</dbReference>
<feature type="domain" description="BTB" evidence="7">
    <location>
        <begin position="167"/>
        <end position="244"/>
    </location>
</feature>
<dbReference type="PROSITE" id="PS50088">
    <property type="entry name" value="ANK_REPEAT"/>
    <property type="match status" value="1"/>
</dbReference>
<dbReference type="Gene3D" id="3.30.710.10">
    <property type="entry name" value="Potassium Channel Kv1.1, Chain A"/>
    <property type="match status" value="1"/>
</dbReference>
<dbReference type="CDD" id="cd18310">
    <property type="entry name" value="BTB_POZ_NPR_plant"/>
    <property type="match status" value="1"/>
</dbReference>
<keyword evidence="4" id="KW-0040">ANK repeat</keyword>
<dbReference type="PANTHER" id="PTHR46475">
    <property type="entry name" value="REGULATORY PROTEIN NPR3"/>
    <property type="match status" value="1"/>
</dbReference>
<reference evidence="9 10" key="1">
    <citation type="journal article" date="2023" name="bioRxiv">
        <title>Genome report: Whole genome sequence and annotation of Penstemon davidsonii.</title>
        <authorList>
            <person name="Ostevik K.L."/>
            <person name="Alabady M."/>
            <person name="Zhang M."/>
            <person name="Rausher M.D."/>
        </authorList>
    </citation>
    <scope>NUCLEOTIDE SEQUENCE [LARGE SCALE GENOMIC DNA]</scope>
    <source>
        <strain evidence="9">DNT005</strain>
        <tissue evidence="9">Whole leaf</tissue>
    </source>
</reference>
<dbReference type="Pfam" id="PF12796">
    <property type="entry name" value="Ank_2"/>
    <property type="match status" value="1"/>
</dbReference>
<feature type="region of interest" description="Disordered" evidence="6">
    <location>
        <begin position="667"/>
        <end position="696"/>
    </location>
</feature>
<comment type="caution">
    <text evidence="5">Lacks conserved residue(s) required for the propagation of feature annotation.</text>
</comment>
<evidence type="ECO:0000259" key="7">
    <source>
        <dbReference type="PROSITE" id="PS50097"/>
    </source>
</evidence>
<comment type="similarity">
    <text evidence="3">Belongs to the plant 'ANKYRIN-BTB/POZ' family. 'NPR1-like' subfamily.</text>
</comment>
<dbReference type="InterPro" id="IPR036770">
    <property type="entry name" value="Ankyrin_rpt-contain_sf"/>
</dbReference>
<dbReference type="PANTHER" id="PTHR46475:SF9">
    <property type="entry name" value="REGULATORY PROTEIN NPR3-LIKE ISOFORM X1"/>
    <property type="match status" value="1"/>
</dbReference>
<evidence type="ECO:0000259" key="8">
    <source>
        <dbReference type="PROSITE" id="PS52046"/>
    </source>
</evidence>
<dbReference type="PROSITE" id="PS50297">
    <property type="entry name" value="ANK_REP_REGION"/>
    <property type="match status" value="1"/>
</dbReference>
<name>A0ABR0DV82_9LAMI</name>
<sequence>MFVGQLTLRSWVFGSLPNGIAKIVDVDLLIEDKENIRPKHEMLLTLNMELALECTTDSLEERLNMKDVLTKYRYICEEKFIIRASSTEEGKGKVYEDYNQTFPMENGNDFSPSLSFTSSSYLSNGSINQHIPSPTMSELGTNLELLSLSKLSSSLEKLVIGSDYDYSDAEIEVEGISVGINRCILAARSQFFHELFKNYNDSSSTKEGKPKYLMTKMLMSGKVGYEAFMVVLNYLYTGKVKASPPEVSTCVDESCAHDACGPAISYAIEMMYASATFQIKELVLVVQRRLHNFVDKAFVEDVIPILMVAFHCDLSELLSHCIQRIAQSDLDNNIIKKELPIEVLPDVFSLRINSKQEEEHDSIQVDPINEKRINNIHRALDSNDIELLKLLLDESHISLDDAFALHYAAAYCNSKIVNEVLNFGNVDVNLRNSRGYTVLHIAARRKDPSVVIGLLSQGAYVSDTTGDGQTAVTICRRLTRPKDFHEAIKHGQEANKDRLCIDVLEREMRRNPLAGNVSISSMMVADDLHMRLLLLENRVAMARSLFPLEARVAMQIAHADTTLEFAGLSACKGSYGNFREVDLNEIPTEQVKKLQQRLHSLQKTVETGRRFFPNCSEVLDRLLEDETLGALLLDEGTPEEQGTKRTRYMELKADVMNAFNKDVAQNKWTTTGGFPSPSSSTTTSSPKSSGKHKVRR</sequence>
<keyword evidence="5" id="KW-0863">Zinc-finger</keyword>
<organism evidence="9 10">
    <name type="scientific">Penstemon davidsonii</name>
    <dbReference type="NCBI Taxonomy" id="160366"/>
    <lineage>
        <taxon>Eukaryota</taxon>
        <taxon>Viridiplantae</taxon>
        <taxon>Streptophyta</taxon>
        <taxon>Embryophyta</taxon>
        <taxon>Tracheophyta</taxon>
        <taxon>Spermatophyta</taxon>
        <taxon>Magnoliopsida</taxon>
        <taxon>eudicotyledons</taxon>
        <taxon>Gunneridae</taxon>
        <taxon>Pentapetalae</taxon>
        <taxon>asterids</taxon>
        <taxon>lamiids</taxon>
        <taxon>Lamiales</taxon>
        <taxon>Plantaginaceae</taxon>
        <taxon>Cheloneae</taxon>
        <taxon>Penstemon</taxon>
    </lineage>
</organism>
<evidence type="ECO:0000313" key="10">
    <source>
        <dbReference type="Proteomes" id="UP001291926"/>
    </source>
</evidence>
<dbReference type="SMART" id="SM00248">
    <property type="entry name" value="ANK"/>
    <property type="match status" value="3"/>
</dbReference>
<dbReference type="InterPro" id="IPR002110">
    <property type="entry name" value="Ankyrin_rpt"/>
</dbReference>
<keyword evidence="5" id="KW-0479">Metal-binding</keyword>
<dbReference type="PROSITE" id="PS52046">
    <property type="entry name" value="ZF_C2HC_NPR"/>
    <property type="match status" value="1"/>
</dbReference>
<evidence type="ECO:0000256" key="3">
    <source>
        <dbReference type="ARBA" id="ARBA00044947"/>
    </source>
</evidence>
<feature type="compositionally biased region" description="Low complexity" evidence="6">
    <location>
        <begin position="669"/>
        <end position="688"/>
    </location>
</feature>
<dbReference type="InterPro" id="IPR044292">
    <property type="entry name" value="NPR"/>
</dbReference>
<dbReference type="InterPro" id="IPR057250">
    <property type="entry name" value="Znf_C2HC_NPR-type"/>
</dbReference>
<accession>A0ABR0DV82</accession>
<proteinExistence type="inferred from homology"/>
<dbReference type="EMBL" id="JAYDYQ010001086">
    <property type="protein sequence ID" value="KAK4492876.1"/>
    <property type="molecule type" value="Genomic_DNA"/>
</dbReference>
<comment type="pathway">
    <text evidence="1">Protein modification; protein ubiquitination.</text>
</comment>
<dbReference type="PROSITE" id="PS50097">
    <property type="entry name" value="BTB"/>
    <property type="match status" value="1"/>
</dbReference>
<keyword evidence="5" id="KW-0862">Zinc</keyword>
<evidence type="ECO:0000256" key="1">
    <source>
        <dbReference type="ARBA" id="ARBA00004906"/>
    </source>
</evidence>
<protein>
    <submittedName>
        <fullName evidence="9">Uncharacterized protein</fullName>
    </submittedName>
</protein>
<dbReference type="InterPro" id="IPR011333">
    <property type="entry name" value="SKP1/BTB/POZ_sf"/>
</dbReference>
<dbReference type="Gene3D" id="1.25.40.20">
    <property type="entry name" value="Ankyrin repeat-containing domain"/>
    <property type="match status" value="1"/>
</dbReference>
<dbReference type="SUPFAM" id="SSF48403">
    <property type="entry name" value="Ankyrin repeat"/>
    <property type="match status" value="1"/>
</dbReference>
<dbReference type="InterPro" id="IPR021094">
    <property type="entry name" value="NPR1/NIM1-like_C"/>
</dbReference>
<feature type="repeat" description="ANK" evidence="4">
    <location>
        <begin position="434"/>
        <end position="466"/>
    </location>
</feature>
<gene>
    <name evidence="9" type="ORF">RD792_000201</name>
</gene>
<dbReference type="InterPro" id="IPR000210">
    <property type="entry name" value="BTB/POZ_dom"/>
</dbReference>